<evidence type="ECO:0000313" key="1">
    <source>
        <dbReference type="EMBL" id="GAA1755888.1"/>
    </source>
</evidence>
<reference evidence="1 2" key="1">
    <citation type="journal article" date="2019" name="Int. J. Syst. Evol. Microbiol.">
        <title>The Global Catalogue of Microorganisms (GCM) 10K type strain sequencing project: providing services to taxonomists for standard genome sequencing and annotation.</title>
        <authorList>
            <consortium name="The Broad Institute Genomics Platform"/>
            <consortium name="The Broad Institute Genome Sequencing Center for Infectious Disease"/>
            <person name="Wu L."/>
            <person name="Ma J."/>
        </authorList>
    </citation>
    <scope>NUCLEOTIDE SEQUENCE [LARGE SCALE GENOMIC DNA]</scope>
    <source>
        <strain evidence="1 2">JCM 14319</strain>
    </source>
</reference>
<dbReference type="Gene3D" id="3.40.50.150">
    <property type="entry name" value="Vaccinia Virus protein VP39"/>
    <property type="match status" value="1"/>
</dbReference>
<sequence>MRSDGLHTDAMDDCCAAPGAERYEEVFDDRFARKTARRYRRKGLTLPERRIVSFLSSTGVHDATVLEVGGGVGEIQLELLARGAARTVNLELSGAYEAEASRLIDEAGVTGRIRRLLGIDLAATPGRVDVADIVVLHRVVCCYPDVEHLLGAAADRARHTIVFSHPPRTLARRAVLVVGNLMLRLSRKTYRGFIHEPGAMIDTLRRHGFEPRYRHSDRSWCIVGAVRA</sequence>
<keyword evidence="2" id="KW-1185">Reference proteome</keyword>
<protein>
    <recommendedName>
        <fullName evidence="3">SAM-dependent methyltransferase</fullName>
    </recommendedName>
</protein>
<comment type="caution">
    <text evidence="1">The sequence shown here is derived from an EMBL/GenBank/DDBJ whole genome shotgun (WGS) entry which is preliminary data.</text>
</comment>
<evidence type="ECO:0000313" key="2">
    <source>
        <dbReference type="Proteomes" id="UP001500506"/>
    </source>
</evidence>
<name>A0ABN2KH32_9MICO</name>
<accession>A0ABN2KH32</accession>
<dbReference type="SUPFAM" id="SSF53335">
    <property type="entry name" value="S-adenosyl-L-methionine-dependent methyltransferases"/>
    <property type="match status" value="1"/>
</dbReference>
<proteinExistence type="predicted"/>
<gene>
    <name evidence="1" type="ORF">GCM10009747_12620</name>
</gene>
<dbReference type="Proteomes" id="UP001500506">
    <property type="component" value="Unassembled WGS sequence"/>
</dbReference>
<dbReference type="InterPro" id="IPR029063">
    <property type="entry name" value="SAM-dependent_MTases_sf"/>
</dbReference>
<dbReference type="EMBL" id="BAAANH010000002">
    <property type="protein sequence ID" value="GAA1755888.1"/>
    <property type="molecule type" value="Genomic_DNA"/>
</dbReference>
<organism evidence="1 2">
    <name type="scientific">Agromyces humatus</name>
    <dbReference type="NCBI Taxonomy" id="279573"/>
    <lineage>
        <taxon>Bacteria</taxon>
        <taxon>Bacillati</taxon>
        <taxon>Actinomycetota</taxon>
        <taxon>Actinomycetes</taxon>
        <taxon>Micrococcales</taxon>
        <taxon>Microbacteriaceae</taxon>
        <taxon>Agromyces</taxon>
    </lineage>
</organism>
<evidence type="ECO:0008006" key="3">
    <source>
        <dbReference type="Google" id="ProtNLM"/>
    </source>
</evidence>